<proteinExistence type="predicted"/>
<sequence>MDLILHSVVERDGQWRCLTPQLVEAPPQFVFIPDSAIEWVETSDGSEREPFRNGTRLPDALRKYPEDHIRMRDRFRELIESGISVLDARSMVDTTLGAELSTKPGI</sequence>
<dbReference type="EMBL" id="FOCV01000040">
    <property type="protein sequence ID" value="SEP11842.1"/>
    <property type="molecule type" value="Genomic_DNA"/>
</dbReference>
<dbReference type="Proteomes" id="UP000198939">
    <property type="component" value="Unassembled WGS sequence"/>
</dbReference>
<reference evidence="2 4" key="1">
    <citation type="submission" date="2016-10" db="EMBL/GenBank/DDBJ databases">
        <authorList>
            <person name="Varghese N."/>
            <person name="Submissions S."/>
        </authorList>
    </citation>
    <scope>NUCLEOTIDE SEQUENCE [LARGE SCALE GENOMIC DNA]</scope>
    <source>
        <strain evidence="2 4">CGMCC 1.7071</strain>
    </source>
</reference>
<organism evidence="1 3">
    <name type="scientific">Rhizobium tibeticum</name>
    <dbReference type="NCBI Taxonomy" id="501024"/>
    <lineage>
        <taxon>Bacteria</taxon>
        <taxon>Pseudomonadati</taxon>
        <taxon>Pseudomonadota</taxon>
        <taxon>Alphaproteobacteria</taxon>
        <taxon>Hyphomicrobiales</taxon>
        <taxon>Rhizobiaceae</taxon>
        <taxon>Rhizobium/Agrobacterium group</taxon>
        <taxon>Rhizobium</taxon>
    </lineage>
</organism>
<accession>A0A1H8V8N7</accession>
<protein>
    <submittedName>
        <fullName evidence="1">Uncharacterized protein</fullName>
    </submittedName>
</protein>
<name>A0A1H8V8N7_9HYPH</name>
<reference evidence="3" key="3">
    <citation type="submission" date="2016-10" db="EMBL/GenBank/DDBJ databases">
        <authorList>
            <person name="Wibberg D."/>
        </authorList>
    </citation>
    <scope>NUCLEOTIDE SEQUENCE [LARGE SCALE GENOMIC DNA]</scope>
</reference>
<evidence type="ECO:0000313" key="2">
    <source>
        <dbReference type="EMBL" id="SEP11842.1"/>
    </source>
</evidence>
<dbReference type="EMBL" id="FNXB01000051">
    <property type="protein sequence ID" value="SEI18551.1"/>
    <property type="molecule type" value="Genomic_DNA"/>
</dbReference>
<dbReference type="Proteomes" id="UP000183063">
    <property type="component" value="Unassembled WGS sequence"/>
</dbReference>
<gene>
    <name evidence="1" type="ORF">RTCCBAU85039_5929</name>
    <name evidence="2" type="ORF">SAMN05216228_104024</name>
</gene>
<keyword evidence="4" id="KW-1185">Reference proteome</keyword>
<dbReference type="AlphaFoldDB" id="A0A1H8V8N7"/>
<reference evidence="1" key="2">
    <citation type="submission" date="2016-10" db="EMBL/GenBank/DDBJ databases">
        <authorList>
            <person name="de Groot N.N."/>
        </authorList>
    </citation>
    <scope>NUCLEOTIDE SEQUENCE [LARGE SCALE GENOMIC DNA]</scope>
    <source>
        <strain evidence="1">CCBAU85039</strain>
    </source>
</reference>
<dbReference type="RefSeq" id="WP_244541468.1">
    <property type="nucleotide sequence ID" value="NZ_FNXB01000051.1"/>
</dbReference>
<evidence type="ECO:0000313" key="3">
    <source>
        <dbReference type="Proteomes" id="UP000183063"/>
    </source>
</evidence>
<evidence type="ECO:0000313" key="4">
    <source>
        <dbReference type="Proteomes" id="UP000198939"/>
    </source>
</evidence>
<evidence type="ECO:0000313" key="1">
    <source>
        <dbReference type="EMBL" id="SEI18551.1"/>
    </source>
</evidence>